<dbReference type="Pfam" id="PF14441">
    <property type="entry name" value="OTT_1508_deam"/>
    <property type="match status" value="1"/>
</dbReference>
<evidence type="ECO:0000313" key="3">
    <source>
        <dbReference type="EMBL" id="TWU72647.1"/>
    </source>
</evidence>
<dbReference type="EMBL" id="SBHS01000025">
    <property type="protein sequence ID" value="TWU72647.1"/>
    <property type="molecule type" value="Genomic_DNA"/>
</dbReference>
<protein>
    <submittedName>
        <fullName evidence="3">Uncharacterized protein</fullName>
    </submittedName>
</protein>
<name>A0A5C6G6C4_METRR</name>
<feature type="signal peptide" evidence="2">
    <location>
        <begin position="1"/>
        <end position="17"/>
    </location>
</feature>
<feature type="region of interest" description="Disordered" evidence="1">
    <location>
        <begin position="51"/>
        <end position="189"/>
    </location>
</feature>
<sequence>MKFSSAVFFTLLTSALAAPQADINSQLEERSQDSTTVNAVGVGEVDTVVKLDDRDLSAQDDEEPHVELAARDPKRGLRRRGGGGGGGGGGGAARGAAGRGAAGRGAAGRGAAGRGAAGRGAGGGGGRAVGGSGVAGDSEDPEDPEDSEEGDSEETALEEVASEDPEDPEDSEEVDSVAPGDSSVEASNAPKQSLKTLLVATLQSLTTAPLMFVEETKKLVRLLDSWEKHQTPVRLQNVVQGVYEVSHMAGVLESIQSIPNRKMDPSSRDSLLNMIKKVARYRSSARFLYRTAKRFPLAQAMTAIPVALPKVAFQIQKCDQIYSLDSYLRRIGTFHGKGKNLGQFCRLLQTSEQQAGDEFVKQSKKTLLEAKIHAEIQLIFHCEREKYVPFPRVISSSKDACFLCNAFIHMHGKFHTPRSHGRLYPGWRLPMLPEAAIFEQRFVQYLQSYARDSIKVVLSRRKKTTYPNPNESTVLTIPPNTPSTLSCGLSSSKYSDIAVHQMPAMVSAPVVPQAIDADGGDSQFAFDNGGQCGQKQTCSAPSSNGSRSAVSPYRTMAECSTGKGTCIKPKHGSISHGEREEPVNQLPIRLTGENLPFSRKITIHQQSFELTCGNVMFLLEFDAVQAGRVSITKQKQDASDMRTSAAINVLDIPTNSEIKVECSRGASRFLVLLSPSVLLSFEFVWNAEEAIDMK</sequence>
<gene>
    <name evidence="3" type="ORF">ED733_001501</name>
</gene>
<comment type="caution">
    <text evidence="3">The sequence shown here is derived from an EMBL/GenBank/DDBJ whole genome shotgun (WGS) entry which is preliminary data.</text>
</comment>
<feature type="compositionally biased region" description="Basic and acidic residues" evidence="1">
    <location>
        <begin position="65"/>
        <end position="75"/>
    </location>
</feature>
<dbReference type="Proteomes" id="UP000317257">
    <property type="component" value="Unassembled WGS sequence"/>
</dbReference>
<keyword evidence="2" id="KW-0732">Signal</keyword>
<organism evidence="3 4">
    <name type="scientific">Metarhizium rileyi (strain RCEF 4871)</name>
    <name type="common">Nomuraea rileyi</name>
    <dbReference type="NCBI Taxonomy" id="1649241"/>
    <lineage>
        <taxon>Eukaryota</taxon>
        <taxon>Fungi</taxon>
        <taxon>Dikarya</taxon>
        <taxon>Ascomycota</taxon>
        <taxon>Pezizomycotina</taxon>
        <taxon>Sordariomycetes</taxon>
        <taxon>Hypocreomycetidae</taxon>
        <taxon>Hypocreales</taxon>
        <taxon>Clavicipitaceae</taxon>
        <taxon>Metarhizium</taxon>
    </lineage>
</organism>
<proteinExistence type="predicted"/>
<evidence type="ECO:0000256" key="2">
    <source>
        <dbReference type="SAM" id="SignalP"/>
    </source>
</evidence>
<reference evidence="4" key="1">
    <citation type="submission" date="2018-12" db="EMBL/GenBank/DDBJ databases">
        <title>The complete genome of Metarhizium rileyi, a key fungal pathogen of Lepidoptera.</title>
        <authorList>
            <person name="Binneck E."/>
            <person name="Lastra C.C.L."/>
            <person name="Sosa-Gomez D.R."/>
        </authorList>
    </citation>
    <scope>NUCLEOTIDE SEQUENCE [LARGE SCALE GENOMIC DNA]</scope>
    <source>
        <strain evidence="4">Cep018-CH2</strain>
    </source>
</reference>
<evidence type="ECO:0000313" key="4">
    <source>
        <dbReference type="Proteomes" id="UP000317257"/>
    </source>
</evidence>
<dbReference type="AlphaFoldDB" id="A0A5C6G6C4"/>
<feature type="compositionally biased region" description="Acidic residues" evidence="1">
    <location>
        <begin position="137"/>
        <end position="175"/>
    </location>
</feature>
<feature type="compositionally biased region" description="Gly residues" evidence="1">
    <location>
        <begin position="82"/>
        <end position="134"/>
    </location>
</feature>
<dbReference type="InterPro" id="IPR027796">
    <property type="entry name" value="OTT_1508_deam-like"/>
</dbReference>
<evidence type="ECO:0000256" key="1">
    <source>
        <dbReference type="SAM" id="MobiDB-lite"/>
    </source>
</evidence>
<accession>A0A5C6G6C4</accession>
<feature type="chain" id="PRO_5023018434" evidence="2">
    <location>
        <begin position="18"/>
        <end position="694"/>
    </location>
</feature>